<dbReference type="EMBL" id="UOEB01000321">
    <property type="protein sequence ID" value="VAV86293.1"/>
    <property type="molecule type" value="Genomic_DNA"/>
</dbReference>
<dbReference type="InterPro" id="IPR053728">
    <property type="entry name" value="Alginate_Permeability_Chnl"/>
</dbReference>
<evidence type="ECO:0000313" key="2">
    <source>
        <dbReference type="EMBL" id="VAV86293.1"/>
    </source>
</evidence>
<dbReference type="SUPFAM" id="SSF56935">
    <property type="entry name" value="Porins"/>
    <property type="match status" value="1"/>
</dbReference>
<dbReference type="Pfam" id="PF13372">
    <property type="entry name" value="Alginate_exp"/>
    <property type="match status" value="1"/>
</dbReference>
<protein>
    <recommendedName>
        <fullName evidence="1">Alginate export domain-containing protein</fullName>
    </recommendedName>
</protein>
<organism evidence="2">
    <name type="scientific">hydrothermal vent metagenome</name>
    <dbReference type="NCBI Taxonomy" id="652676"/>
    <lineage>
        <taxon>unclassified sequences</taxon>
        <taxon>metagenomes</taxon>
        <taxon>ecological metagenomes</taxon>
    </lineage>
</organism>
<feature type="domain" description="Alginate export" evidence="1">
    <location>
        <begin position="23"/>
        <end position="390"/>
    </location>
</feature>
<name>A0A3B0RP50_9ZZZZ</name>
<evidence type="ECO:0000259" key="1">
    <source>
        <dbReference type="Pfam" id="PF13372"/>
    </source>
</evidence>
<dbReference type="InterPro" id="IPR025388">
    <property type="entry name" value="Alginate_export_dom"/>
</dbReference>
<dbReference type="AlphaFoldDB" id="A0A3B0RP50"/>
<proteinExistence type="predicted"/>
<reference evidence="2" key="1">
    <citation type="submission" date="2018-06" db="EMBL/GenBank/DDBJ databases">
        <authorList>
            <person name="Zhirakovskaya E."/>
        </authorList>
    </citation>
    <scope>NUCLEOTIDE SEQUENCE</scope>
</reference>
<gene>
    <name evidence="2" type="ORF">MNBD_BACTEROID02-1818</name>
</gene>
<accession>A0A3B0RP50</accession>
<sequence length="424" mass="48320">MKLIKIISLVLFISLTTKVNAQLKVDAELRPRFEYRHGYKTLFPDNEDPAAFVSQRSRLNFYYKTEKLNFYLSFQDVRVWGDVSQLNTSDKNGMSVHQAWGELLFDSNFSLKFGRQEIIFDDHRIFGNVGWAQQARSHDAAILKYKKETFKFDLGFAFNQDGEALTGNTLTTPNTYKSIQFLWMHKDWRNLKASFLFLNNGLQFIDVDNAENNEIRYSQTLGTHLIYGKGNLGLVSNLYYQFGKDKANNDLNAYLLGLEAMYKLSKKVKAGFGFELQSGNDNGTPSNNENRAFNPFYGTNHKFNGFMDYFYVGNHSNNVGLLDLYAKAVFKVNPKSSLTTFVHNFSAAADLAGNNSRQLGTEIDLVYSYNFDKSINIKAGYSQLFASDGMEALKNNFDSNTNNWGWIMVTIKPILFTSNSGTNN</sequence>
<dbReference type="Gene3D" id="2.40.160.100">
    <property type="match status" value="1"/>
</dbReference>